<dbReference type="InterPro" id="IPR001138">
    <property type="entry name" value="Zn2Cys6_DnaBD"/>
</dbReference>
<dbReference type="PROSITE" id="PS00463">
    <property type="entry name" value="ZN2_CY6_FUNGAL_1"/>
    <property type="match status" value="1"/>
</dbReference>
<feature type="compositionally biased region" description="Acidic residues" evidence="3">
    <location>
        <begin position="87"/>
        <end position="99"/>
    </location>
</feature>
<dbReference type="GO" id="GO:0016831">
    <property type="term" value="F:carboxy-lyase activity"/>
    <property type="evidence" value="ECO:0007669"/>
    <property type="project" value="TreeGrafter"/>
</dbReference>
<feature type="region of interest" description="Disordered" evidence="3">
    <location>
        <begin position="54"/>
        <end position="133"/>
    </location>
</feature>
<feature type="compositionally biased region" description="Polar residues" evidence="3">
    <location>
        <begin position="123"/>
        <end position="133"/>
    </location>
</feature>
<dbReference type="PROSITE" id="PS50048">
    <property type="entry name" value="ZN2_CY6_FUNGAL_2"/>
    <property type="match status" value="1"/>
</dbReference>
<dbReference type="AlphaFoldDB" id="A0A0F9XP10"/>
<dbReference type="PANTHER" id="PTHR43374:SF1">
    <property type="entry name" value="FLAVIN PRENYLTRANSFERASE PAD1, MITOCHONDRIAL"/>
    <property type="match status" value="1"/>
</dbReference>
<dbReference type="OrthoDB" id="1747771at2759"/>
<name>A0A0F9XP10_TRIHA</name>
<dbReference type="Proteomes" id="UP000034112">
    <property type="component" value="Unassembled WGS sequence"/>
</dbReference>
<evidence type="ECO:0000313" key="6">
    <source>
        <dbReference type="Proteomes" id="UP000034112"/>
    </source>
</evidence>
<dbReference type="Pfam" id="PF04082">
    <property type="entry name" value="Fungal_trans"/>
    <property type="match status" value="1"/>
</dbReference>
<dbReference type="SMART" id="SM00906">
    <property type="entry name" value="Fungal_trans"/>
    <property type="match status" value="1"/>
</dbReference>
<comment type="caution">
    <text evidence="5">The sequence shown here is derived from an EMBL/GenBank/DDBJ whole genome shotgun (WGS) entry which is preliminary data.</text>
</comment>
<gene>
    <name evidence="5" type="ORF">THAR02_01457</name>
</gene>
<dbReference type="SMART" id="SM00066">
    <property type="entry name" value="GAL4"/>
    <property type="match status" value="1"/>
</dbReference>
<dbReference type="CDD" id="cd12148">
    <property type="entry name" value="fungal_TF_MHR"/>
    <property type="match status" value="1"/>
</dbReference>
<evidence type="ECO:0000256" key="3">
    <source>
        <dbReference type="SAM" id="MobiDB-lite"/>
    </source>
</evidence>
<feature type="compositionally biased region" description="Low complexity" evidence="3">
    <location>
        <begin position="68"/>
        <end position="79"/>
    </location>
</feature>
<keyword evidence="1" id="KW-0479">Metal-binding</keyword>
<evidence type="ECO:0000256" key="1">
    <source>
        <dbReference type="ARBA" id="ARBA00022723"/>
    </source>
</evidence>
<dbReference type="PANTHER" id="PTHR43374">
    <property type="entry name" value="FLAVIN PRENYLTRANSFERASE"/>
    <property type="match status" value="1"/>
</dbReference>
<organism evidence="5 6">
    <name type="scientific">Trichoderma harzianum</name>
    <name type="common">Hypocrea lixii</name>
    <dbReference type="NCBI Taxonomy" id="5544"/>
    <lineage>
        <taxon>Eukaryota</taxon>
        <taxon>Fungi</taxon>
        <taxon>Dikarya</taxon>
        <taxon>Ascomycota</taxon>
        <taxon>Pezizomycotina</taxon>
        <taxon>Sordariomycetes</taxon>
        <taxon>Hypocreomycetidae</taxon>
        <taxon>Hypocreales</taxon>
        <taxon>Hypocreaceae</taxon>
        <taxon>Trichoderma</taxon>
    </lineage>
</organism>
<evidence type="ECO:0000259" key="4">
    <source>
        <dbReference type="PROSITE" id="PS50048"/>
    </source>
</evidence>
<keyword evidence="2" id="KW-0539">Nucleus</keyword>
<dbReference type="GO" id="GO:0003677">
    <property type="term" value="F:DNA binding"/>
    <property type="evidence" value="ECO:0007669"/>
    <property type="project" value="InterPro"/>
</dbReference>
<feature type="compositionally biased region" description="Basic and acidic residues" evidence="3">
    <location>
        <begin position="103"/>
        <end position="118"/>
    </location>
</feature>
<dbReference type="GO" id="GO:0008270">
    <property type="term" value="F:zinc ion binding"/>
    <property type="evidence" value="ECO:0007669"/>
    <property type="project" value="InterPro"/>
</dbReference>
<accession>A0A0F9XP10</accession>
<proteinExistence type="predicted"/>
<dbReference type="SUPFAM" id="SSF57701">
    <property type="entry name" value="Zn2/Cys6 DNA-binding domain"/>
    <property type="match status" value="1"/>
</dbReference>
<dbReference type="Pfam" id="PF00172">
    <property type="entry name" value="Zn_clus"/>
    <property type="match status" value="1"/>
</dbReference>
<dbReference type="EMBL" id="JOKZ01000026">
    <property type="protein sequence ID" value="KKP06406.1"/>
    <property type="molecule type" value="Genomic_DNA"/>
</dbReference>
<dbReference type="InterPro" id="IPR036864">
    <property type="entry name" value="Zn2-C6_fun-type_DNA-bd_sf"/>
</dbReference>
<dbReference type="OMA" id="IIPIRTW"/>
<dbReference type="GO" id="GO:0006351">
    <property type="term" value="P:DNA-templated transcription"/>
    <property type="evidence" value="ECO:0007669"/>
    <property type="project" value="InterPro"/>
</dbReference>
<dbReference type="CDD" id="cd00067">
    <property type="entry name" value="GAL4"/>
    <property type="match status" value="1"/>
</dbReference>
<dbReference type="InterPro" id="IPR007219">
    <property type="entry name" value="XnlR_reg_dom"/>
</dbReference>
<reference evidence="6" key="1">
    <citation type="journal article" date="2015" name="Genome Announc.">
        <title>Draft whole-genome sequence of the biocontrol agent Trichoderma harzianum T6776.</title>
        <authorList>
            <person name="Baroncelli R."/>
            <person name="Piaggeschi G."/>
            <person name="Fiorini L."/>
            <person name="Bertolini E."/>
            <person name="Zapparata A."/>
            <person name="Pe M.E."/>
            <person name="Sarrocco S."/>
            <person name="Vannacci G."/>
        </authorList>
    </citation>
    <scope>NUCLEOTIDE SEQUENCE [LARGE SCALE GENOMIC DNA]</scope>
    <source>
        <strain evidence="6">T6776</strain>
    </source>
</reference>
<protein>
    <recommendedName>
        <fullName evidence="4">Zn(2)-C6 fungal-type domain-containing protein</fullName>
    </recommendedName>
</protein>
<dbReference type="GO" id="GO:0000981">
    <property type="term" value="F:DNA-binding transcription factor activity, RNA polymerase II-specific"/>
    <property type="evidence" value="ECO:0007669"/>
    <property type="project" value="InterPro"/>
</dbReference>
<feature type="region of interest" description="Disordered" evidence="3">
    <location>
        <begin position="593"/>
        <end position="622"/>
    </location>
</feature>
<sequence length="677" mass="75294">MDLQQKEIDRVLYLRRISQARSCYPCRQRKVKCDHSQPCQTCRKRGHPEICSYNVGTPEKKRGRRAKAAAAVSTASQRAVQRRESEPGPEPESESEPEAGLEPPRRNDDAGADGHESEPCLTHTPSSLATSQTSNSILFTRSADTTAASCHPPRKELYQGGSSVLTMLHGSTDSPAVEMRRKAGPVLGLHNTLEFYPFMKLKTWQERWVALLKVIPQKQEVLRYFPSHGATIYPLNPVMLDPDDLESAFCEYLAALEAGELRSPDVPSSKWVCKAYISRIALLLAALATSAHYSVMQSPKKRSEHCLDFDVGQSDGAWVMMGTTVRAAQALGLHTKSASQQSDDGAKKKQALWDAICRQDCLLSLCHGRPNITSKQFFATETTLENPNLPLNFSEMMCSIVSVTSSLLELNQPSCEASMKLLAELDGYRSRAAPYLQCRDKCTNIQQRYESLTIEIQLFFVVSVLCRPALTKSALTDNEPDVVRALRAQAKESLMSTAKAFIDFQAVSIIPIRTWSLIHSVLSATILLCLWEETRCDQESRDVLQRVMEIFSRAAQADDETGMMVDASGNNNWLSMNHTRALVALQNAIQKAPCGSSSPERQEADNVVQQNQALPRGQDAAPIDPMMETVMGYNFTAMLGESGSMDEYMYPWDTSGLSPLMYLDSIMKAPYEFVDEF</sequence>
<dbReference type="Gene3D" id="4.10.240.10">
    <property type="entry name" value="Zn(2)-C6 fungal-type DNA-binding domain"/>
    <property type="match status" value="1"/>
</dbReference>
<dbReference type="InterPro" id="IPR004507">
    <property type="entry name" value="UbiX-like"/>
</dbReference>
<evidence type="ECO:0000313" key="5">
    <source>
        <dbReference type="EMBL" id="KKP06406.1"/>
    </source>
</evidence>
<feature type="domain" description="Zn(2)-C6 fungal-type" evidence="4">
    <location>
        <begin position="22"/>
        <end position="53"/>
    </location>
</feature>
<evidence type="ECO:0000256" key="2">
    <source>
        <dbReference type="ARBA" id="ARBA00023242"/>
    </source>
</evidence>